<dbReference type="eggNOG" id="COG5644">
    <property type="taxonomic scope" value="Bacteria"/>
</dbReference>
<dbReference type="NCBIfam" id="NF046089">
    <property type="entry name" value="CD3337_EF1877"/>
    <property type="match status" value="1"/>
</dbReference>
<keyword evidence="2" id="KW-1133">Transmembrane helix</keyword>
<protein>
    <submittedName>
        <fullName evidence="4">Putative membrane protein</fullName>
    </submittedName>
</protein>
<keyword evidence="2" id="KW-0812">Transmembrane</keyword>
<gene>
    <name evidence="4" type="ORF">WOSG25_050550</name>
</gene>
<dbReference type="STRING" id="1329250.WOSG25_050550"/>
<feature type="region of interest" description="Disordered" evidence="1">
    <location>
        <begin position="38"/>
        <end position="61"/>
    </location>
</feature>
<name>A0A069CUB5_WEIOS</name>
<evidence type="ECO:0000313" key="5">
    <source>
        <dbReference type="Proteomes" id="UP000030643"/>
    </source>
</evidence>
<feature type="transmembrane region" description="Helical" evidence="2">
    <location>
        <begin position="322"/>
        <end position="344"/>
    </location>
</feature>
<feature type="chain" id="PRO_5001662452" evidence="3">
    <location>
        <begin position="28"/>
        <end position="609"/>
    </location>
</feature>
<feature type="region of interest" description="Disordered" evidence="1">
    <location>
        <begin position="467"/>
        <end position="609"/>
    </location>
</feature>
<keyword evidence="3" id="KW-0732">Signal</keyword>
<dbReference type="OrthoDB" id="2173484at2"/>
<reference evidence="5" key="1">
    <citation type="journal article" date="2014" name="Genome Announc.">
        <title>Draft genome sequence of Weissella oryzae SG25T, isolated from fermented rice grains.</title>
        <authorList>
            <person name="Tanizawa Y."/>
            <person name="Fujisawa T."/>
            <person name="Mochizuki T."/>
            <person name="Kaminuma E."/>
            <person name="Suzuki Y."/>
            <person name="Nakamura Y."/>
            <person name="Tohno M."/>
        </authorList>
    </citation>
    <scope>NUCLEOTIDE SEQUENCE [LARGE SCALE GENOMIC DNA]</scope>
    <source>
        <strain evidence="5">DSM 25784 / JCM 18191 / LMG 30913 / SG25</strain>
    </source>
</reference>
<feature type="transmembrane region" description="Helical" evidence="2">
    <location>
        <begin position="419"/>
        <end position="437"/>
    </location>
</feature>
<feature type="compositionally biased region" description="Basic and acidic residues" evidence="1">
    <location>
        <begin position="495"/>
        <end position="510"/>
    </location>
</feature>
<organism evidence="4 5">
    <name type="scientific">Weissella oryzae (strain DSM 25784 / JCM 18191 / LMG 30913 / SG25)</name>
    <dbReference type="NCBI Taxonomy" id="1329250"/>
    <lineage>
        <taxon>Bacteria</taxon>
        <taxon>Bacillati</taxon>
        <taxon>Bacillota</taxon>
        <taxon>Bacilli</taxon>
        <taxon>Lactobacillales</taxon>
        <taxon>Lactobacillaceae</taxon>
        <taxon>Weissella</taxon>
    </lineage>
</organism>
<feature type="transmembrane region" description="Helical" evidence="2">
    <location>
        <begin position="177"/>
        <end position="194"/>
    </location>
</feature>
<proteinExistence type="predicted"/>
<feature type="signal peptide" evidence="3">
    <location>
        <begin position="1"/>
        <end position="27"/>
    </location>
</feature>
<sequence length="609" mass="68738">MKILNRCLGVIVILVTSIFLFQNSVYANDSNPFANTEKSETVGNITDNGGKNSEFNDNKNTNTKSISEVKDEAKGFDKQEVLKHLNNQDIDYINTNLLSNYQPYHQKEGSFDFSTTAAHIFADLFTSINKDVIYMVFDKALALLFDLTNVQNSTNDLFKQTTTFSTSFFNNKAFKQFIYLAFAVGILTVFIRQLRNHGGFKAIFLLLAAFILGSAWIAGGGIVLEKVNNITSTAEITAFQATSSNSNVTQVSDFQQALRYQFFKQAIERPFYLENFNTTENKSIDTKKMGDPIDFIRGAVDNSSDDVPDKNPNMQKDGKKSWYQFIIALISPVTSLAYGIPLFTIGLFNIGLQFASVVIYFFAPFAILISLIPKYAASGVKTAISAVGVLFGKVFLIFGIVLLNWVQGFADHLVPPTDSGSSILNAVFYVTLLWLIWKNKGRIFGTITGSHVAERIADKTHARKPYEEMKKTYGNVKDKVDSGRKKARKAQGDYQKAKKWAEKKFGKYDYEEQSEPRSQQSNSDPDEARTSEEVRQRARNRDRNSGNNKPDKQEATAKNYAGRTDTSEVQRAKRQRQAARSFTLHKPEYNNHDIKRDERNKSRIRSNEV</sequence>
<dbReference type="AlphaFoldDB" id="A0A069CUB5"/>
<accession>A0A069CUB5</accession>
<feature type="compositionally biased region" description="Basic and acidic residues" evidence="1">
    <location>
        <begin position="467"/>
        <end position="484"/>
    </location>
</feature>
<evidence type="ECO:0000256" key="2">
    <source>
        <dbReference type="SAM" id="Phobius"/>
    </source>
</evidence>
<evidence type="ECO:0000256" key="3">
    <source>
        <dbReference type="SAM" id="SignalP"/>
    </source>
</evidence>
<feature type="transmembrane region" description="Helical" evidence="2">
    <location>
        <begin position="200"/>
        <end position="224"/>
    </location>
</feature>
<feature type="transmembrane region" description="Helical" evidence="2">
    <location>
        <begin position="350"/>
        <end position="372"/>
    </location>
</feature>
<evidence type="ECO:0000313" key="4">
    <source>
        <dbReference type="EMBL" id="GAK30783.1"/>
    </source>
</evidence>
<feature type="transmembrane region" description="Helical" evidence="2">
    <location>
        <begin position="384"/>
        <end position="407"/>
    </location>
</feature>
<dbReference type="RefSeq" id="WP_145912339.1">
    <property type="nucleotide sequence ID" value="NZ_DF820488.1"/>
</dbReference>
<dbReference type="Proteomes" id="UP000030643">
    <property type="component" value="Unassembled WGS sequence"/>
</dbReference>
<keyword evidence="2" id="KW-0472">Membrane</keyword>
<evidence type="ECO:0000256" key="1">
    <source>
        <dbReference type="SAM" id="MobiDB-lite"/>
    </source>
</evidence>
<dbReference type="EMBL" id="DF820488">
    <property type="protein sequence ID" value="GAK30783.1"/>
    <property type="molecule type" value="Genomic_DNA"/>
</dbReference>
<keyword evidence="5" id="KW-1185">Reference proteome</keyword>
<feature type="compositionally biased region" description="Basic and acidic residues" evidence="1">
    <location>
        <begin position="526"/>
        <end position="555"/>
    </location>
</feature>
<feature type="compositionally biased region" description="Basic and acidic residues" evidence="1">
    <location>
        <begin position="585"/>
        <end position="609"/>
    </location>
</feature>
<dbReference type="InterPro" id="IPR058112">
    <property type="entry name" value="CD3337_EF1877-like"/>
</dbReference>